<evidence type="ECO:0000259" key="9">
    <source>
        <dbReference type="PROSITE" id="PS50067"/>
    </source>
</evidence>
<evidence type="ECO:0000256" key="7">
    <source>
        <dbReference type="SAM" id="MobiDB-lite"/>
    </source>
</evidence>
<dbReference type="FunFam" id="3.40.850.10:FF:000063">
    <property type="entry name" value="Kinesin-like protein"/>
    <property type="match status" value="1"/>
</dbReference>
<keyword evidence="2 5" id="KW-0067">ATP-binding</keyword>
<keyword evidence="1 5" id="KW-0547">Nucleotide-binding</keyword>
<dbReference type="SUPFAM" id="SSF52540">
    <property type="entry name" value="P-loop containing nucleoside triphosphate hydrolases"/>
    <property type="match status" value="1"/>
</dbReference>
<dbReference type="InterPro" id="IPR008984">
    <property type="entry name" value="SMAD_FHA_dom_sf"/>
</dbReference>
<evidence type="ECO:0000313" key="10">
    <source>
        <dbReference type="EMBL" id="KAK3092350.1"/>
    </source>
</evidence>
<reference evidence="10" key="1">
    <citation type="submission" date="2019-08" db="EMBL/GenBank/DDBJ databases">
        <title>The improved chromosome-level genome for the pearl oyster Pinctada fucata martensii using PacBio sequencing and Hi-C.</title>
        <authorList>
            <person name="Zheng Z."/>
        </authorList>
    </citation>
    <scope>NUCLEOTIDE SEQUENCE</scope>
    <source>
        <strain evidence="10">ZZ-2019</strain>
        <tissue evidence="10">Adductor muscle</tissue>
    </source>
</reference>
<organism evidence="10 11">
    <name type="scientific">Pinctada imbricata</name>
    <name type="common">Atlantic pearl-oyster</name>
    <name type="synonym">Pinctada martensii</name>
    <dbReference type="NCBI Taxonomy" id="66713"/>
    <lineage>
        <taxon>Eukaryota</taxon>
        <taxon>Metazoa</taxon>
        <taxon>Spiralia</taxon>
        <taxon>Lophotrochozoa</taxon>
        <taxon>Mollusca</taxon>
        <taxon>Bivalvia</taxon>
        <taxon>Autobranchia</taxon>
        <taxon>Pteriomorphia</taxon>
        <taxon>Pterioida</taxon>
        <taxon>Pterioidea</taxon>
        <taxon>Pteriidae</taxon>
        <taxon>Pinctada</taxon>
    </lineage>
</organism>
<protein>
    <recommendedName>
        <fullName evidence="12">Kinesin-like protein</fullName>
    </recommendedName>
</protein>
<dbReference type="GO" id="GO:0007018">
    <property type="term" value="P:microtubule-based movement"/>
    <property type="evidence" value="ECO:0007669"/>
    <property type="project" value="InterPro"/>
</dbReference>
<gene>
    <name evidence="10" type="ORF">FSP39_001728</name>
</gene>
<evidence type="ECO:0008006" key="12">
    <source>
        <dbReference type="Google" id="ProtNLM"/>
    </source>
</evidence>
<dbReference type="Pfam" id="PF00225">
    <property type="entry name" value="Kinesin"/>
    <property type="match status" value="1"/>
</dbReference>
<sequence>MPSSSDSVKVAVRVRPFNQREKNAGSKCVLSMNGSTTVITNPENNDKKTFSFDHSYWSHDSSREDENGVFVPDSSNSNYADQRRVFSDLGQGVLDNAWQGYNAALFAYGQTGAGKSYSMIGYGPNKGIVPITCEELFKAIEDNQDKTKQLQVSFSMLEIYNEQVRDLLVKTKPQAGGLKIRQNPQTGFYVEGLKQVPVRDYNEIEKLMEQGTVNRTTASTNMNATSSRSHMVITIRFAQVFKNADGQSNTRSSDINLVDLAGSERADSTGATGDRLKEGSAINQSLSTLGNVISALADLAMGKKKVLVPYRDSVLTKLLQSALGGNSRTIMIAALSPADINYDETLSTLRYADRAKKIQNKAVVNESPTDRLIRELKEENAKLLEALKKQGGVGRSDDLRHLLEENEKKMQSMTMTWEQRLEEARISDNHARIENTGSEVTLEPLNNAKIYVNGHRIHKKIRLENLSRLKFGSSCLFLHVGLPSERKQSDNIDRYDYDYFMMELADHREVSVDLHSQGVYESNDNLNHMRVFQEYMDLIPQISEANAISEELKKGIKFEPEIKSQASHDAKVTTSNKEVIIRVSNPNTKKVWIWSKIKFLHRKDLMDEMYVKWLDSENVHLPRDKDPFWDPVEDIFLGSCHVLLQSLSYCVDTDEHFTLHNYHGKEEAVMQVQIYPSTPSGDYIGDESIVEPKELVGKRFDFVLKLPQCMGVRWTMEDNSRGIYCKSQFRDQAVVKTKTVWGKSYAELGFKHQFTVKKIDMEFIRYLQSHNLVLELWGTQVNDEVHKGHRNGATNGEEEADSLKDECESLKKENFKLKQTVHKQKEAVSLQKTKKVSQTKETPPKNGNLKAALEKQEKSLDEVSHSLSSCVGALKESVANTLKKAKS</sequence>
<feature type="region of interest" description="Disordered" evidence="7">
    <location>
        <begin position="827"/>
        <end position="857"/>
    </location>
</feature>
<dbReference type="InterPro" id="IPR036961">
    <property type="entry name" value="Kinesin_motor_dom_sf"/>
</dbReference>
<evidence type="ECO:0000259" key="8">
    <source>
        <dbReference type="PROSITE" id="PS50006"/>
    </source>
</evidence>
<feature type="binding site" evidence="5">
    <location>
        <begin position="109"/>
        <end position="116"/>
    </location>
    <ligand>
        <name>ATP</name>
        <dbReference type="ChEBI" id="CHEBI:30616"/>
    </ligand>
</feature>
<dbReference type="SUPFAM" id="SSF49562">
    <property type="entry name" value="C2 domain (Calcium/lipid-binding domain, CaLB)"/>
    <property type="match status" value="1"/>
</dbReference>
<feature type="domain" description="FHA" evidence="8">
    <location>
        <begin position="391"/>
        <end position="457"/>
    </location>
</feature>
<evidence type="ECO:0000256" key="2">
    <source>
        <dbReference type="ARBA" id="ARBA00022840"/>
    </source>
</evidence>
<comment type="caution">
    <text evidence="10">The sequence shown here is derived from an EMBL/GenBank/DDBJ whole genome shotgun (WGS) entry which is preliminary data.</text>
</comment>
<keyword evidence="3 6" id="KW-0175">Coiled coil</keyword>
<evidence type="ECO:0000256" key="5">
    <source>
        <dbReference type="PROSITE-ProRule" id="PRU00283"/>
    </source>
</evidence>
<dbReference type="Gene3D" id="3.40.850.10">
    <property type="entry name" value="Kinesin motor domain"/>
    <property type="match status" value="1"/>
</dbReference>
<dbReference type="EMBL" id="VSWD01000009">
    <property type="protein sequence ID" value="KAK3092350.1"/>
    <property type="molecule type" value="Genomic_DNA"/>
</dbReference>
<dbReference type="Proteomes" id="UP001186944">
    <property type="component" value="Unassembled WGS sequence"/>
</dbReference>
<dbReference type="InterPro" id="IPR000253">
    <property type="entry name" value="FHA_dom"/>
</dbReference>
<keyword evidence="4 5" id="KW-0505">Motor protein</keyword>
<dbReference type="SMART" id="SM00129">
    <property type="entry name" value="KISc"/>
    <property type="match status" value="1"/>
</dbReference>
<dbReference type="GO" id="GO:0008017">
    <property type="term" value="F:microtubule binding"/>
    <property type="evidence" value="ECO:0007669"/>
    <property type="project" value="InterPro"/>
</dbReference>
<dbReference type="CDD" id="cd01365">
    <property type="entry name" value="KISc_KIF1A_KIF1B"/>
    <property type="match status" value="1"/>
</dbReference>
<dbReference type="PANTHER" id="PTHR47117">
    <property type="entry name" value="STAR-RELATED LIPID TRANSFER PROTEIN 9"/>
    <property type="match status" value="1"/>
</dbReference>
<dbReference type="GO" id="GO:0003777">
    <property type="term" value="F:microtubule motor activity"/>
    <property type="evidence" value="ECO:0007669"/>
    <property type="project" value="InterPro"/>
</dbReference>
<dbReference type="AlphaFoldDB" id="A0AA89BS91"/>
<dbReference type="GO" id="GO:0005524">
    <property type="term" value="F:ATP binding"/>
    <property type="evidence" value="ECO:0007669"/>
    <property type="project" value="UniProtKB-UniRule"/>
</dbReference>
<dbReference type="InterPro" id="IPR027417">
    <property type="entry name" value="P-loop_NTPase"/>
</dbReference>
<proteinExistence type="inferred from homology"/>
<dbReference type="InterPro" id="IPR001752">
    <property type="entry name" value="Kinesin_motor_dom"/>
</dbReference>
<feature type="domain" description="Kinesin motor" evidence="9">
    <location>
        <begin position="7"/>
        <end position="358"/>
    </location>
</feature>
<dbReference type="PROSITE" id="PS50067">
    <property type="entry name" value="KINESIN_MOTOR_2"/>
    <property type="match status" value="1"/>
</dbReference>
<feature type="coiled-coil region" evidence="6">
    <location>
        <begin position="793"/>
        <end position="820"/>
    </location>
</feature>
<evidence type="ECO:0000256" key="3">
    <source>
        <dbReference type="ARBA" id="ARBA00023054"/>
    </source>
</evidence>
<evidence type="ECO:0000256" key="1">
    <source>
        <dbReference type="ARBA" id="ARBA00022741"/>
    </source>
</evidence>
<comment type="similarity">
    <text evidence="5">Belongs to the TRAFAC class myosin-kinesin ATPase superfamily. Kinesin family.</text>
</comment>
<dbReference type="InterPro" id="IPR035892">
    <property type="entry name" value="C2_domain_sf"/>
</dbReference>
<keyword evidence="11" id="KW-1185">Reference proteome</keyword>
<evidence type="ECO:0000256" key="4">
    <source>
        <dbReference type="ARBA" id="ARBA00023175"/>
    </source>
</evidence>
<accession>A0AA89BS91</accession>
<dbReference type="Gene3D" id="2.60.200.20">
    <property type="match status" value="1"/>
</dbReference>
<dbReference type="Pfam" id="PF00498">
    <property type="entry name" value="FHA"/>
    <property type="match status" value="1"/>
</dbReference>
<evidence type="ECO:0000313" key="11">
    <source>
        <dbReference type="Proteomes" id="UP001186944"/>
    </source>
</evidence>
<name>A0AA89BS91_PINIB</name>
<dbReference type="PRINTS" id="PR00380">
    <property type="entry name" value="KINESINHEAVY"/>
</dbReference>
<dbReference type="SUPFAM" id="SSF49879">
    <property type="entry name" value="SMAD/FHA domain"/>
    <property type="match status" value="1"/>
</dbReference>
<evidence type="ECO:0000256" key="6">
    <source>
        <dbReference type="SAM" id="Coils"/>
    </source>
</evidence>
<dbReference type="PROSITE" id="PS50006">
    <property type="entry name" value="FHA_DOMAIN"/>
    <property type="match status" value="1"/>
</dbReference>